<keyword evidence="2" id="KW-1133">Transmembrane helix</keyword>
<gene>
    <name evidence="3" type="ORF">SCRDD08_00274</name>
</gene>
<keyword evidence="2" id="KW-0812">Transmembrane</keyword>
<name>A0A139N4I9_STRCR</name>
<reference evidence="3 4" key="1">
    <citation type="submission" date="2016-01" db="EMBL/GenBank/DDBJ databases">
        <title>Highly variable Streptococcus oralis are common among viridans streptococci isolated from primates.</title>
        <authorList>
            <person name="Denapaite D."/>
            <person name="Rieger M."/>
            <person name="Koendgen S."/>
            <person name="Brueckner R."/>
            <person name="Ochigava I."/>
            <person name="Kappeler P."/>
            <person name="Maetz-Rensing K."/>
            <person name="Leendertz F."/>
            <person name="Hakenbeck R."/>
        </authorList>
    </citation>
    <scope>NUCLEOTIDE SEQUENCE [LARGE SCALE GENOMIC DNA]</scope>
    <source>
        <strain evidence="3 4">DD08</strain>
    </source>
</reference>
<protein>
    <submittedName>
        <fullName evidence="3">Uncharacterized protein</fullName>
    </submittedName>
</protein>
<dbReference type="EMBL" id="LQRD01000016">
    <property type="protein sequence ID" value="KXT70956.1"/>
    <property type="molecule type" value="Genomic_DNA"/>
</dbReference>
<dbReference type="AlphaFoldDB" id="A0A139N4I9"/>
<organism evidence="3 4">
    <name type="scientific">Streptococcus cristatus</name>
    <dbReference type="NCBI Taxonomy" id="45634"/>
    <lineage>
        <taxon>Bacteria</taxon>
        <taxon>Bacillati</taxon>
        <taxon>Bacillota</taxon>
        <taxon>Bacilli</taxon>
        <taxon>Lactobacillales</taxon>
        <taxon>Streptococcaceae</taxon>
        <taxon>Streptococcus</taxon>
    </lineage>
</organism>
<evidence type="ECO:0000313" key="3">
    <source>
        <dbReference type="EMBL" id="KXT70956.1"/>
    </source>
</evidence>
<evidence type="ECO:0000256" key="2">
    <source>
        <dbReference type="SAM" id="Phobius"/>
    </source>
</evidence>
<feature type="compositionally biased region" description="Basic and acidic residues" evidence="1">
    <location>
        <begin position="1"/>
        <end position="10"/>
    </location>
</feature>
<accession>A0A139N4I9</accession>
<feature type="transmembrane region" description="Helical" evidence="2">
    <location>
        <begin position="64"/>
        <end position="87"/>
    </location>
</feature>
<dbReference type="Proteomes" id="UP000070377">
    <property type="component" value="Unassembled WGS sequence"/>
</dbReference>
<evidence type="ECO:0000256" key="1">
    <source>
        <dbReference type="SAM" id="MobiDB-lite"/>
    </source>
</evidence>
<proteinExistence type="predicted"/>
<dbReference type="PATRIC" id="fig|45634.12.peg.286"/>
<feature type="compositionally biased region" description="Basic residues" evidence="1">
    <location>
        <begin position="11"/>
        <end position="23"/>
    </location>
</feature>
<feature type="region of interest" description="Disordered" evidence="1">
    <location>
        <begin position="1"/>
        <end position="34"/>
    </location>
</feature>
<dbReference type="STRING" id="45634.SCRDD08_00274"/>
<keyword evidence="2" id="KW-0472">Membrane</keyword>
<sequence>MGKRDLEKLRREHKGKFSRTRAPLKRESKEGSGLLAETNLKEGTRQVPKSTFKRTAKFKHKSPFFKLVSALARIGLVIGLLVLIGNWTNSYRKNPFVRTEAKYSSSNAEVLDWEPRDFIKYKIEEDEDKNITVSNFVRQHGLAKSSDETVIGKKDKLLSLIYDLKGGGFAVLQFWDFGSGLHLTSIAYNIYQNEDLTGERLSFLKGMTSDEENGITDLEVIEHLGLPNNYYKAVVKGYYSMSMGYRAEDKTFFHLNFVKGKDGQFHLNKVQESK</sequence>
<comment type="caution">
    <text evidence="3">The sequence shown here is derived from an EMBL/GenBank/DDBJ whole genome shotgun (WGS) entry which is preliminary data.</text>
</comment>
<evidence type="ECO:0000313" key="4">
    <source>
        <dbReference type="Proteomes" id="UP000070377"/>
    </source>
</evidence>
<dbReference type="RefSeq" id="WP_061422095.1">
    <property type="nucleotide sequence ID" value="NZ_KQ969062.1"/>
</dbReference>